<dbReference type="PANTHER" id="PTHR43401">
    <property type="entry name" value="L-THREONINE 3-DEHYDROGENASE"/>
    <property type="match status" value="1"/>
</dbReference>
<keyword evidence="1 4" id="KW-0479">Metal-binding</keyword>
<evidence type="ECO:0000313" key="6">
    <source>
        <dbReference type="EMBL" id="KKI49493.1"/>
    </source>
</evidence>
<dbReference type="SUPFAM" id="SSF51735">
    <property type="entry name" value="NAD(P)-binding Rossmann-fold domains"/>
    <property type="match status" value="1"/>
</dbReference>
<dbReference type="SMART" id="SM00829">
    <property type="entry name" value="PKS_ER"/>
    <property type="match status" value="1"/>
</dbReference>
<comment type="caution">
    <text evidence="6">The sequence shown here is derived from an EMBL/GenBank/DDBJ whole genome shotgun (WGS) entry which is preliminary data.</text>
</comment>
<dbReference type="InterPro" id="IPR002328">
    <property type="entry name" value="ADH_Zn_CS"/>
</dbReference>
<sequence length="340" mass="37437">MKAVVYEKPREFGVTEIGKPKIEDNQVLLKVELCGICRTDMHIHNGEFISRFPLTPGHEFTGYVSEVGKNVEGFAVGDRVVADNTVLCGECEYCRRDMPLFCERFYSLGVNGPGGFAEYVAVNYDKVFHISDSLTFEQAAFAEPVACAVHGMDVIDVSCGDDILVFGAGPTGIILTQLLKQGGAGRVVVCASSRKKLELIEKNGYAQTVLMDRGDYSLHTGELIDMAPKGFDIVVDATGSPKVLEQCFNFVRPTGKIVIYGVCGNDERITISPYRIFENELKILGSFAQTHCFPRAVKFLEEGIVKVDDLVSSTYPLSEFSDALELMEKGKDILKIMIKP</sequence>
<keyword evidence="7" id="KW-1185">Reference proteome</keyword>
<dbReference type="AlphaFoldDB" id="A0A0M2NB86"/>
<evidence type="ECO:0000256" key="2">
    <source>
        <dbReference type="ARBA" id="ARBA00022833"/>
    </source>
</evidence>
<comment type="cofactor">
    <cofactor evidence="4">
        <name>Zn(2+)</name>
        <dbReference type="ChEBI" id="CHEBI:29105"/>
    </cofactor>
</comment>
<evidence type="ECO:0000256" key="1">
    <source>
        <dbReference type="ARBA" id="ARBA00022723"/>
    </source>
</evidence>
<dbReference type="CDD" id="cd08234">
    <property type="entry name" value="threonine_DH_like"/>
    <property type="match status" value="1"/>
</dbReference>
<dbReference type="EMBL" id="LAYJ01000133">
    <property type="protein sequence ID" value="KKI49493.1"/>
    <property type="molecule type" value="Genomic_DNA"/>
</dbReference>
<gene>
    <name evidence="6" type="ORF">CHK_3071</name>
</gene>
<protein>
    <submittedName>
        <fullName evidence="6">Sorbitol dehydrogenase</fullName>
        <ecNumber evidence="6">1.1.1.14</ecNumber>
    </submittedName>
</protein>
<dbReference type="PANTHER" id="PTHR43401:SF2">
    <property type="entry name" value="L-THREONINE 3-DEHYDROGENASE"/>
    <property type="match status" value="1"/>
</dbReference>
<dbReference type="Proteomes" id="UP000034076">
    <property type="component" value="Unassembled WGS sequence"/>
</dbReference>
<keyword evidence="3 6" id="KW-0560">Oxidoreductase</keyword>
<dbReference type="Pfam" id="PF08240">
    <property type="entry name" value="ADH_N"/>
    <property type="match status" value="1"/>
</dbReference>
<dbReference type="GO" id="GO:0008270">
    <property type="term" value="F:zinc ion binding"/>
    <property type="evidence" value="ECO:0007669"/>
    <property type="project" value="InterPro"/>
</dbReference>
<dbReference type="Gene3D" id="3.90.180.10">
    <property type="entry name" value="Medium-chain alcohol dehydrogenases, catalytic domain"/>
    <property type="match status" value="1"/>
</dbReference>
<organism evidence="6 7">
    <name type="scientific">Christensenella hongkongensis</name>
    <dbReference type="NCBI Taxonomy" id="270498"/>
    <lineage>
        <taxon>Bacteria</taxon>
        <taxon>Bacillati</taxon>
        <taxon>Bacillota</taxon>
        <taxon>Clostridia</taxon>
        <taxon>Christensenellales</taxon>
        <taxon>Christensenellaceae</taxon>
        <taxon>Christensenella</taxon>
    </lineage>
</organism>
<dbReference type="InterPro" id="IPR020843">
    <property type="entry name" value="ER"/>
</dbReference>
<dbReference type="Gene3D" id="3.40.50.720">
    <property type="entry name" value="NAD(P)-binding Rossmann-like Domain"/>
    <property type="match status" value="1"/>
</dbReference>
<evidence type="ECO:0000256" key="3">
    <source>
        <dbReference type="ARBA" id="ARBA00023002"/>
    </source>
</evidence>
<dbReference type="SUPFAM" id="SSF50129">
    <property type="entry name" value="GroES-like"/>
    <property type="match status" value="1"/>
</dbReference>
<dbReference type="InterPro" id="IPR050129">
    <property type="entry name" value="Zn_alcohol_dh"/>
</dbReference>
<evidence type="ECO:0000256" key="4">
    <source>
        <dbReference type="RuleBase" id="RU361277"/>
    </source>
</evidence>
<dbReference type="GO" id="GO:0003939">
    <property type="term" value="F:L-iditol 2-dehydrogenase (NAD+) activity"/>
    <property type="evidence" value="ECO:0007669"/>
    <property type="project" value="UniProtKB-EC"/>
</dbReference>
<dbReference type="STRING" id="270498.CHK_3071"/>
<dbReference type="PROSITE" id="PS00059">
    <property type="entry name" value="ADH_ZINC"/>
    <property type="match status" value="1"/>
</dbReference>
<accession>A0A0M2NB86</accession>
<comment type="similarity">
    <text evidence="4">Belongs to the zinc-containing alcohol dehydrogenase family.</text>
</comment>
<dbReference type="OrthoDB" id="9769198at2"/>
<proteinExistence type="inferred from homology"/>
<dbReference type="Pfam" id="PF00107">
    <property type="entry name" value="ADH_zinc_N"/>
    <property type="match status" value="1"/>
</dbReference>
<dbReference type="InterPro" id="IPR011032">
    <property type="entry name" value="GroES-like_sf"/>
</dbReference>
<name>A0A0M2NB86_9FIRM</name>
<feature type="domain" description="Enoyl reductase (ER)" evidence="5">
    <location>
        <begin position="13"/>
        <end position="338"/>
    </location>
</feature>
<dbReference type="RefSeq" id="WP_046444819.1">
    <property type="nucleotide sequence ID" value="NZ_CAUERS010000042.1"/>
</dbReference>
<evidence type="ECO:0000259" key="5">
    <source>
        <dbReference type="SMART" id="SM00829"/>
    </source>
</evidence>
<dbReference type="PATRIC" id="fig|270498.16.peg.3165"/>
<dbReference type="InterPro" id="IPR013154">
    <property type="entry name" value="ADH-like_N"/>
</dbReference>
<keyword evidence="2 4" id="KW-0862">Zinc</keyword>
<dbReference type="EC" id="1.1.1.14" evidence="6"/>
<dbReference type="InterPro" id="IPR013149">
    <property type="entry name" value="ADH-like_C"/>
</dbReference>
<evidence type="ECO:0000313" key="7">
    <source>
        <dbReference type="Proteomes" id="UP000034076"/>
    </source>
</evidence>
<dbReference type="InterPro" id="IPR036291">
    <property type="entry name" value="NAD(P)-bd_dom_sf"/>
</dbReference>
<reference evidence="6 7" key="1">
    <citation type="submission" date="2015-04" db="EMBL/GenBank/DDBJ databases">
        <title>Draft genome sequence of bacteremic isolate Catabacter hongkongensis type strain HKU16T.</title>
        <authorList>
            <person name="Lau S.K."/>
            <person name="Teng J.L."/>
            <person name="Huang Y."/>
            <person name="Curreem S.O."/>
            <person name="Tsui S.K."/>
            <person name="Woo P.C."/>
        </authorList>
    </citation>
    <scope>NUCLEOTIDE SEQUENCE [LARGE SCALE GENOMIC DNA]</scope>
    <source>
        <strain evidence="6 7">HKU16</strain>
    </source>
</reference>